<sequence length="227" mass="25624">MVRIVFVAVLAVLFLAVTDAFLPSAQRLSVVRNESNVQMKGYVPDGLSAEQYAKIKKEEAEKLKNLGKVGPNRFKSRSFADWHAAGGKHLFPVDPRKVKSGEIAIEDVPYMQRKGAWDNSDLKGNKNVRDKNKLNVQKTKSEVEYEKGGFRKEQSVSIFGGRNMPWTQKYEAMDVDLAIKGKGPKVRSKLDGGVSKEELDKMREELKKKPTVSRRRSPLDNLFGKKK</sequence>
<accession>A0A6S9GSP2</accession>
<feature type="chain" id="PRO_5036393567" description="RxLR effector protein" evidence="2">
    <location>
        <begin position="21"/>
        <end position="227"/>
    </location>
</feature>
<feature type="signal peptide" evidence="2">
    <location>
        <begin position="1"/>
        <end position="20"/>
    </location>
</feature>
<protein>
    <recommendedName>
        <fullName evidence="5">RxLR effector protein</fullName>
    </recommendedName>
</protein>
<evidence type="ECO:0008006" key="5">
    <source>
        <dbReference type="Google" id="ProtNLM"/>
    </source>
</evidence>
<organism evidence="3">
    <name type="scientific">Heterosigma akashiwo</name>
    <name type="common">Chromophytic alga</name>
    <name type="synonym">Heterosigma carterae</name>
    <dbReference type="NCBI Taxonomy" id="2829"/>
    <lineage>
        <taxon>Eukaryota</taxon>
        <taxon>Sar</taxon>
        <taxon>Stramenopiles</taxon>
        <taxon>Ochrophyta</taxon>
        <taxon>Raphidophyceae</taxon>
        <taxon>Chattonellales</taxon>
        <taxon>Chattonellaceae</taxon>
        <taxon>Heterosigma</taxon>
    </lineage>
</organism>
<proteinExistence type="predicted"/>
<evidence type="ECO:0000256" key="1">
    <source>
        <dbReference type="SAM" id="MobiDB-lite"/>
    </source>
</evidence>
<name>A0A6S9GSP2_HETAK</name>
<dbReference type="EMBL" id="HBIU01024902">
    <property type="protein sequence ID" value="CAE0632804.1"/>
    <property type="molecule type" value="Transcribed_RNA"/>
</dbReference>
<evidence type="ECO:0000313" key="4">
    <source>
        <dbReference type="EMBL" id="CAE0632805.1"/>
    </source>
</evidence>
<evidence type="ECO:0000256" key="2">
    <source>
        <dbReference type="SAM" id="SignalP"/>
    </source>
</evidence>
<reference evidence="3" key="1">
    <citation type="submission" date="2021-01" db="EMBL/GenBank/DDBJ databases">
        <authorList>
            <person name="Corre E."/>
            <person name="Pelletier E."/>
            <person name="Niang G."/>
            <person name="Scheremetjew M."/>
            <person name="Finn R."/>
            <person name="Kale V."/>
            <person name="Holt S."/>
            <person name="Cochrane G."/>
            <person name="Meng A."/>
            <person name="Brown T."/>
            <person name="Cohen L."/>
        </authorList>
    </citation>
    <scope>NUCLEOTIDE SEQUENCE</scope>
    <source>
        <strain evidence="3">CCMP3107</strain>
    </source>
</reference>
<dbReference type="EMBL" id="HBIU01024903">
    <property type="protein sequence ID" value="CAE0632805.1"/>
    <property type="molecule type" value="Transcribed_RNA"/>
</dbReference>
<evidence type="ECO:0000313" key="3">
    <source>
        <dbReference type="EMBL" id="CAE0632804.1"/>
    </source>
</evidence>
<keyword evidence="2" id="KW-0732">Signal</keyword>
<feature type="region of interest" description="Disordered" evidence="1">
    <location>
        <begin position="204"/>
        <end position="227"/>
    </location>
</feature>
<dbReference type="AlphaFoldDB" id="A0A6S9GSP2"/>
<gene>
    <name evidence="3" type="ORF">HAKA00212_LOCUS11515</name>
    <name evidence="4" type="ORF">HAKA00212_LOCUS11516</name>
</gene>